<evidence type="ECO:0000256" key="1">
    <source>
        <dbReference type="SAM" id="SignalP"/>
    </source>
</evidence>
<keyword evidence="1" id="KW-0732">Signal</keyword>
<dbReference type="OrthoDB" id="5954118at2"/>
<dbReference type="InterPro" id="IPR045500">
    <property type="entry name" value="DUF6491"/>
</dbReference>
<accession>A0A370K7F9</accession>
<gene>
    <name evidence="2" type="ORF">DVT68_12765</name>
</gene>
<dbReference type="Pfam" id="PF20101">
    <property type="entry name" value="DUF6491"/>
    <property type="match status" value="1"/>
</dbReference>
<organism evidence="2 3">
    <name type="scientific">Dyella solisilvae</name>
    <dbReference type="NCBI Taxonomy" id="1920168"/>
    <lineage>
        <taxon>Bacteria</taxon>
        <taxon>Pseudomonadati</taxon>
        <taxon>Pseudomonadota</taxon>
        <taxon>Gammaproteobacteria</taxon>
        <taxon>Lysobacterales</taxon>
        <taxon>Rhodanobacteraceae</taxon>
        <taxon>Dyella</taxon>
    </lineage>
</organism>
<dbReference type="EMBL" id="QQSY01000003">
    <property type="protein sequence ID" value="RDI97960.1"/>
    <property type="molecule type" value="Genomic_DNA"/>
</dbReference>
<evidence type="ECO:0000313" key="2">
    <source>
        <dbReference type="EMBL" id="RDI97960.1"/>
    </source>
</evidence>
<evidence type="ECO:0000313" key="3">
    <source>
        <dbReference type="Proteomes" id="UP000254711"/>
    </source>
</evidence>
<dbReference type="AlphaFoldDB" id="A0A370K7F9"/>
<reference evidence="2 3" key="1">
    <citation type="submission" date="2018-07" db="EMBL/GenBank/DDBJ databases">
        <title>Dyella solisilvae sp. nov., isolated from the pine and broad-leaved mixed forest soil.</title>
        <authorList>
            <person name="Gao Z."/>
            <person name="Qiu L."/>
        </authorList>
    </citation>
    <scope>NUCLEOTIDE SEQUENCE [LARGE SCALE GENOMIC DNA]</scope>
    <source>
        <strain evidence="2 3">DHG54</strain>
    </source>
</reference>
<name>A0A370K7F9_9GAMM</name>
<feature type="signal peptide" evidence="1">
    <location>
        <begin position="1"/>
        <end position="22"/>
    </location>
</feature>
<dbReference type="RefSeq" id="WP_114825477.1">
    <property type="nucleotide sequence ID" value="NZ_QQSY01000003.1"/>
</dbReference>
<protein>
    <submittedName>
        <fullName evidence="2">Uncharacterized protein</fullName>
    </submittedName>
</protein>
<dbReference type="Proteomes" id="UP000254711">
    <property type="component" value="Unassembled WGS sequence"/>
</dbReference>
<comment type="caution">
    <text evidence="2">The sequence shown here is derived from an EMBL/GenBank/DDBJ whole genome shotgun (WGS) entry which is preliminary data.</text>
</comment>
<proteinExistence type="predicted"/>
<sequence>MKAQALLALASLLLLTVLNVMAADQSAPAFTPLRPVSRCLRPDRINEWSVVDNQTVIARTGPTRYLVRLRADCPQLGIGQSLRFNSNRANQSIGWGALCGEAGETVSSRDQPPCAVQSVEIIDRDQFDQLSNRASQRGRSP</sequence>
<feature type="chain" id="PRO_5016770309" evidence="1">
    <location>
        <begin position="23"/>
        <end position="141"/>
    </location>
</feature>
<keyword evidence="3" id="KW-1185">Reference proteome</keyword>